<feature type="region of interest" description="Disordered" evidence="7">
    <location>
        <begin position="198"/>
        <end position="252"/>
    </location>
</feature>
<dbReference type="PANTHER" id="PTHR11669:SF63">
    <property type="entry name" value="PROTEIN STICHEL"/>
    <property type="match status" value="1"/>
</dbReference>
<dbReference type="InterPro" id="IPR027417">
    <property type="entry name" value="P-loop_NTPase"/>
</dbReference>
<dbReference type="InterPro" id="IPR012763">
    <property type="entry name" value="DNA_pol_III_sug/sutau_N"/>
</dbReference>
<dbReference type="GO" id="GO:0005524">
    <property type="term" value="F:ATP binding"/>
    <property type="evidence" value="ECO:0007669"/>
    <property type="project" value="UniProtKB-KW"/>
</dbReference>
<dbReference type="SUPFAM" id="SSF48019">
    <property type="entry name" value="post-AAA+ oligomerization domain-like"/>
    <property type="match status" value="1"/>
</dbReference>
<dbReference type="GO" id="GO:0046872">
    <property type="term" value="F:metal ion binding"/>
    <property type="evidence" value="ECO:0007669"/>
    <property type="project" value="UniProtKB-KW"/>
</dbReference>
<dbReference type="SUPFAM" id="SSF52540">
    <property type="entry name" value="P-loop containing nucleoside triphosphate hydrolases"/>
    <property type="match status" value="1"/>
</dbReference>
<protein>
    <recommendedName>
        <fullName evidence="8">AAA+ ATPase domain-containing protein</fullName>
    </recommendedName>
</protein>
<dbReference type="SMART" id="SM00382">
    <property type="entry name" value="AAA"/>
    <property type="match status" value="1"/>
</dbReference>
<dbReference type="GO" id="GO:0003677">
    <property type="term" value="F:DNA binding"/>
    <property type="evidence" value="ECO:0007669"/>
    <property type="project" value="InterPro"/>
</dbReference>
<reference evidence="9" key="1">
    <citation type="journal article" date="2016" name="Nat. Genet.">
        <title>A high-quality carrot genome assembly provides new insights into carotenoid accumulation and asterid genome evolution.</title>
        <authorList>
            <person name="Iorizzo M."/>
            <person name="Ellison S."/>
            <person name="Senalik D."/>
            <person name="Zeng P."/>
            <person name="Satapoomin P."/>
            <person name="Huang J."/>
            <person name="Bowman M."/>
            <person name="Iovene M."/>
            <person name="Sanseverino W."/>
            <person name="Cavagnaro P."/>
            <person name="Yildiz M."/>
            <person name="Macko-Podgorni A."/>
            <person name="Moranska E."/>
            <person name="Grzebelus E."/>
            <person name="Grzebelus D."/>
            <person name="Ashrafi H."/>
            <person name="Zheng Z."/>
            <person name="Cheng S."/>
            <person name="Spooner D."/>
            <person name="Van Deynze A."/>
            <person name="Simon P."/>
        </authorList>
    </citation>
    <scope>NUCLEOTIDE SEQUENCE</scope>
    <source>
        <tissue evidence="9">Leaf</tissue>
    </source>
</reference>
<keyword evidence="10" id="KW-1185">Reference proteome</keyword>
<gene>
    <name evidence="9" type="ORF">DCAR_0101713</name>
</gene>
<dbReference type="CDD" id="cd00009">
    <property type="entry name" value="AAA"/>
    <property type="match status" value="1"/>
</dbReference>
<dbReference type="GO" id="GO:0005663">
    <property type="term" value="C:DNA replication factor C complex"/>
    <property type="evidence" value="ECO:0007669"/>
    <property type="project" value="TreeGrafter"/>
</dbReference>
<dbReference type="GO" id="GO:0009360">
    <property type="term" value="C:DNA polymerase III complex"/>
    <property type="evidence" value="ECO:0007669"/>
    <property type="project" value="InterPro"/>
</dbReference>
<feature type="region of interest" description="Disordered" evidence="7">
    <location>
        <begin position="125"/>
        <end position="185"/>
    </location>
</feature>
<evidence type="ECO:0000256" key="1">
    <source>
        <dbReference type="ARBA" id="ARBA00006360"/>
    </source>
</evidence>
<dbReference type="Pfam" id="PF13177">
    <property type="entry name" value="DNA_pol3_delta2"/>
    <property type="match status" value="1"/>
</dbReference>
<dbReference type="GO" id="GO:0006281">
    <property type="term" value="P:DNA repair"/>
    <property type="evidence" value="ECO:0007669"/>
    <property type="project" value="TreeGrafter"/>
</dbReference>
<keyword evidence="3" id="KW-0547">Nucleotide-binding</keyword>
<keyword evidence="6" id="KW-0175">Coiled coil</keyword>
<reference evidence="9" key="2">
    <citation type="submission" date="2022-03" db="EMBL/GenBank/DDBJ databases">
        <title>Draft title - Genomic analysis of global carrot germplasm unveils the trajectory of domestication and the origin of high carotenoid orange carrot.</title>
        <authorList>
            <person name="Iorizzo M."/>
            <person name="Ellison S."/>
            <person name="Senalik D."/>
            <person name="Macko-Podgorni A."/>
            <person name="Grzebelus D."/>
            <person name="Bostan H."/>
            <person name="Rolling W."/>
            <person name="Curaba J."/>
            <person name="Simon P."/>
        </authorList>
    </citation>
    <scope>NUCLEOTIDE SEQUENCE</scope>
    <source>
        <tissue evidence="9">Leaf</tissue>
    </source>
</reference>
<dbReference type="Pfam" id="PF12169">
    <property type="entry name" value="DNA_pol3_gamma3"/>
    <property type="match status" value="1"/>
</dbReference>
<proteinExistence type="inferred from homology"/>
<dbReference type="InterPro" id="IPR050238">
    <property type="entry name" value="DNA_Rep/Repair_Clamp_Loader"/>
</dbReference>
<comment type="similarity">
    <text evidence="1">Belongs to the DnaX/STICHEL family.</text>
</comment>
<dbReference type="KEGG" id="dcr:108204264"/>
<dbReference type="GO" id="GO:0006261">
    <property type="term" value="P:DNA-templated DNA replication"/>
    <property type="evidence" value="ECO:0007669"/>
    <property type="project" value="TreeGrafter"/>
</dbReference>
<evidence type="ECO:0000259" key="8">
    <source>
        <dbReference type="SMART" id="SM00382"/>
    </source>
</evidence>
<evidence type="ECO:0000313" key="9">
    <source>
        <dbReference type="EMBL" id="WOG82548.1"/>
    </source>
</evidence>
<keyword evidence="4" id="KW-0862">Zinc</keyword>
<dbReference type="GO" id="GO:0003887">
    <property type="term" value="F:DNA-directed DNA polymerase activity"/>
    <property type="evidence" value="ECO:0007669"/>
    <property type="project" value="InterPro"/>
</dbReference>
<dbReference type="EMBL" id="CP093343">
    <property type="protein sequence ID" value="WOG82548.1"/>
    <property type="molecule type" value="Genomic_DNA"/>
</dbReference>
<feature type="compositionally biased region" description="Polar residues" evidence="7">
    <location>
        <begin position="885"/>
        <end position="897"/>
    </location>
</feature>
<feature type="region of interest" description="Disordered" evidence="7">
    <location>
        <begin position="423"/>
        <end position="443"/>
    </location>
</feature>
<dbReference type="CDD" id="cd18137">
    <property type="entry name" value="HLD_clamp_pol_III_gamma_tau"/>
    <property type="match status" value="1"/>
</dbReference>
<evidence type="ECO:0000256" key="4">
    <source>
        <dbReference type="ARBA" id="ARBA00022833"/>
    </source>
</evidence>
<feature type="compositionally biased region" description="Polar residues" evidence="7">
    <location>
        <begin position="229"/>
        <end position="239"/>
    </location>
</feature>
<dbReference type="PANTHER" id="PTHR11669">
    <property type="entry name" value="REPLICATION FACTOR C / DNA POLYMERASE III GAMMA-TAU SUBUNIT"/>
    <property type="match status" value="1"/>
</dbReference>
<name>A0AAF0W6F7_DAUCS</name>
<feature type="compositionally biased region" description="Low complexity" evidence="7">
    <location>
        <begin position="852"/>
        <end position="863"/>
    </location>
</feature>
<feature type="domain" description="AAA+ ATPase" evidence="8">
    <location>
        <begin position="526"/>
        <end position="671"/>
    </location>
</feature>
<keyword evidence="2" id="KW-0479">Metal-binding</keyword>
<dbReference type="FunFam" id="1.10.8.60:FF:000013">
    <property type="entry name" value="DNA polymerase III subunit gamma/tau"/>
    <property type="match status" value="1"/>
</dbReference>
<dbReference type="InterPro" id="IPR045085">
    <property type="entry name" value="HLD_clamp_pol_III_gamma_tau"/>
</dbReference>
<evidence type="ECO:0000313" key="10">
    <source>
        <dbReference type="Proteomes" id="UP000077755"/>
    </source>
</evidence>
<dbReference type="InterPro" id="IPR054506">
    <property type="entry name" value="DnaA_N-like_STI"/>
</dbReference>
<evidence type="ECO:0000256" key="6">
    <source>
        <dbReference type="ARBA" id="ARBA00023054"/>
    </source>
</evidence>
<dbReference type="GO" id="GO:0003689">
    <property type="term" value="F:DNA clamp loader activity"/>
    <property type="evidence" value="ECO:0007669"/>
    <property type="project" value="TreeGrafter"/>
</dbReference>
<feature type="region of interest" description="Disordered" evidence="7">
    <location>
        <begin position="1"/>
        <end position="21"/>
    </location>
</feature>
<accession>A0AAF0W6F7</accession>
<evidence type="ECO:0000256" key="7">
    <source>
        <dbReference type="SAM" id="MobiDB-lite"/>
    </source>
</evidence>
<keyword evidence="5" id="KW-0067">ATP-binding</keyword>
<feature type="compositionally biased region" description="Basic and acidic residues" evidence="7">
    <location>
        <begin position="125"/>
        <end position="134"/>
    </location>
</feature>
<sequence>MSKMSGGVIGNGRNGGFDPSNLHLKKELTQIRKASKTLKDPGTTSTWRSPLSSGRSLSVVANTSSLSTGNNHYYHHYRNNSNGNVINGDDNNFEVPLEAGTSNGSSGKGKEKGIFLYNWKAQKSEHEDSIESRNKKVRHRGDSEVTADDDETEDGDGLSSLLGESVDNSMSDARNGGGDSKSDTYIGDKYASILHKYRNTNLTPSGKRNSVKKKVKNAHSAALWKRQRQQNVLSRSSKPGSGPVPLNLRREDSLDLVDQSDDTGEYFNSEDLRRYSAESPLLARLKSSKLLRGSRKEDSVYSYSTPAMSTRSLNLYGIRNPSTVGSWDGTTASFNDGDDELDDHFDSAGQQGCGIPCYWSRRSTPKQRGTCRSCYSPSLSDTLRRKGNNILRGSQSMYSRRRHGFSLSSSKKRGSRTAQGLVPLLSSSGEGMGGSSLGNSNDELSTNYGELDLEALSRLDGRRWSASCRSEEGLELVALNGERDSESTPENLRSLSQKYRPVFFEELIGQNIVVQSLMNAIPRGRIAPIYIFQGPRGTGKTSTARIFSAALNCLAKDETKPCGVCRSCADFVSGKSKNLIEVDSSNKKGIGKVRYLLKTLFAGPPSTFSLYKIFVIDECHLLPAKTWLTFLKFLEEPPPRVVLIFITTDIDNVPRAVLSRSQKYIFNKIKDGDIVSRLRKIAAEEDLDVETDALDLIAVNADGSLRDAETMLDQLTLLGRRITTSLVNELVGVVSDEKLLELLELAMSSDTAETVKRAREMMDSGIDPMLLMSQLAALIMDIIAGTYHIVDAKGIDSFIGGRSLNEAELERLKNALKLLSEAEKHLRVSSERSTWFTATLLQLGSVPSPEPTQSVSSRRQSSRTTDEDPSSTSKEVITQKLKPDSQYTSRRSTSPMSLHNKATHRNSASQDDPLDLNSKPAYSQYLNGNSLSTSHGKFGAETTKSNMLDDIWIRCIERCHSKTLRQLLHNYGKLVSISEVEGAFVAYIAFTNSNIKLRAERFLSSITNSLEIVLRRNVEVRIVLLPEDDPCINSERQVALVDPMVKQHEAQVPLNLPRGSFNDPDVMLVRKLHSNSESASLQVENVELNGPKDREPEIPAKRIESIIHEQRLETAWLQTAEKGTPGTLNRSKPERNQVLPQDGVYHQNQMDFTDPASLTSQHWEDELKDEISALKIYNGKDATQKGQVGKKSDHYPMSPSLLHNSSYASNFSKEAMGYESSSGAGGCSGLFCWNNHKHHMKGKIKQRAPVRKHKGGRFLCLGECAKSSKSDENIRR</sequence>
<dbReference type="Gene3D" id="3.40.50.300">
    <property type="entry name" value="P-loop containing nucleotide triphosphate hydrolases"/>
    <property type="match status" value="1"/>
</dbReference>
<organism evidence="9 10">
    <name type="scientific">Daucus carota subsp. sativus</name>
    <name type="common">Carrot</name>
    <dbReference type="NCBI Taxonomy" id="79200"/>
    <lineage>
        <taxon>Eukaryota</taxon>
        <taxon>Viridiplantae</taxon>
        <taxon>Streptophyta</taxon>
        <taxon>Embryophyta</taxon>
        <taxon>Tracheophyta</taxon>
        <taxon>Spermatophyta</taxon>
        <taxon>Magnoliopsida</taxon>
        <taxon>eudicotyledons</taxon>
        <taxon>Gunneridae</taxon>
        <taxon>Pentapetalae</taxon>
        <taxon>asterids</taxon>
        <taxon>campanulids</taxon>
        <taxon>Apiales</taxon>
        <taxon>Apiaceae</taxon>
        <taxon>Apioideae</taxon>
        <taxon>Scandiceae</taxon>
        <taxon>Daucinae</taxon>
        <taxon>Daucus</taxon>
        <taxon>Daucus sect. Daucus</taxon>
    </lineage>
</organism>
<evidence type="ECO:0000256" key="5">
    <source>
        <dbReference type="ARBA" id="ARBA00022840"/>
    </source>
</evidence>
<dbReference type="InterPro" id="IPR008921">
    <property type="entry name" value="DNA_pol3_clamp-load_cplx_C"/>
</dbReference>
<evidence type="ECO:0000256" key="2">
    <source>
        <dbReference type="ARBA" id="ARBA00022723"/>
    </source>
</evidence>
<dbReference type="Pfam" id="PF23007">
    <property type="entry name" value="DnaA_N-like_STI"/>
    <property type="match status" value="1"/>
</dbReference>
<dbReference type="NCBIfam" id="TIGR02397">
    <property type="entry name" value="dnaX_nterm"/>
    <property type="match status" value="1"/>
</dbReference>
<dbReference type="Gene3D" id="1.10.8.60">
    <property type="match status" value="1"/>
</dbReference>
<feature type="compositionally biased region" description="Polar residues" evidence="7">
    <location>
        <begin position="199"/>
        <end position="208"/>
    </location>
</feature>
<dbReference type="Proteomes" id="UP000077755">
    <property type="component" value="Chromosome 1"/>
</dbReference>
<feature type="compositionally biased region" description="Acidic residues" evidence="7">
    <location>
        <begin position="145"/>
        <end position="156"/>
    </location>
</feature>
<evidence type="ECO:0000256" key="3">
    <source>
        <dbReference type="ARBA" id="ARBA00022741"/>
    </source>
</evidence>
<dbReference type="AlphaFoldDB" id="A0AAF0W6F7"/>
<dbReference type="Pfam" id="PF22608">
    <property type="entry name" value="DNAX_ATPase_lid"/>
    <property type="match status" value="1"/>
</dbReference>
<feature type="region of interest" description="Disordered" evidence="7">
    <location>
        <begin position="846"/>
        <end position="919"/>
    </location>
</feature>
<dbReference type="InterPro" id="IPR003593">
    <property type="entry name" value="AAA+_ATPase"/>
</dbReference>
<dbReference type="InterPro" id="IPR022754">
    <property type="entry name" value="DNA_pol_III_gamma-3"/>
</dbReference>